<feature type="non-terminal residue" evidence="1">
    <location>
        <position position="39"/>
    </location>
</feature>
<dbReference type="Proteomes" id="UP000186817">
    <property type="component" value="Unassembled WGS sequence"/>
</dbReference>
<sequence>MAFGRYSGPLDPQTVLQAVCGGYTTPPEECSTLQKGLPP</sequence>
<gene>
    <name evidence="1" type="ORF">AK812_SmicGene45789</name>
</gene>
<accession>A0A1Q9BVJ8</accession>
<keyword evidence="2" id="KW-1185">Reference proteome</keyword>
<evidence type="ECO:0000313" key="1">
    <source>
        <dbReference type="EMBL" id="OLP74620.1"/>
    </source>
</evidence>
<protein>
    <submittedName>
        <fullName evidence="1">Uncharacterized protein</fullName>
    </submittedName>
</protein>
<dbReference type="EMBL" id="LSRX01003449">
    <property type="protein sequence ID" value="OLP74620.1"/>
    <property type="molecule type" value="Genomic_DNA"/>
</dbReference>
<evidence type="ECO:0000313" key="2">
    <source>
        <dbReference type="Proteomes" id="UP000186817"/>
    </source>
</evidence>
<proteinExistence type="predicted"/>
<organism evidence="1 2">
    <name type="scientific">Symbiodinium microadriaticum</name>
    <name type="common">Dinoflagellate</name>
    <name type="synonym">Zooxanthella microadriatica</name>
    <dbReference type="NCBI Taxonomy" id="2951"/>
    <lineage>
        <taxon>Eukaryota</taxon>
        <taxon>Sar</taxon>
        <taxon>Alveolata</taxon>
        <taxon>Dinophyceae</taxon>
        <taxon>Suessiales</taxon>
        <taxon>Symbiodiniaceae</taxon>
        <taxon>Symbiodinium</taxon>
    </lineage>
</organism>
<comment type="caution">
    <text evidence="1">The sequence shown here is derived from an EMBL/GenBank/DDBJ whole genome shotgun (WGS) entry which is preliminary data.</text>
</comment>
<name>A0A1Q9BVJ8_SYMMI</name>
<dbReference type="AlphaFoldDB" id="A0A1Q9BVJ8"/>
<reference evidence="1 2" key="1">
    <citation type="submission" date="2016-02" db="EMBL/GenBank/DDBJ databases">
        <title>Genome analysis of coral dinoflagellate symbionts highlights evolutionary adaptations to a symbiotic lifestyle.</title>
        <authorList>
            <person name="Aranda M."/>
            <person name="Li Y."/>
            <person name="Liew Y.J."/>
            <person name="Baumgarten S."/>
            <person name="Simakov O."/>
            <person name="Wilson M."/>
            <person name="Piel J."/>
            <person name="Ashoor H."/>
            <person name="Bougouffa S."/>
            <person name="Bajic V.B."/>
            <person name="Ryu T."/>
            <person name="Ravasi T."/>
            <person name="Bayer T."/>
            <person name="Micklem G."/>
            <person name="Kim H."/>
            <person name="Bhak J."/>
            <person name="Lajeunesse T.C."/>
            <person name="Voolstra C.R."/>
        </authorList>
    </citation>
    <scope>NUCLEOTIDE SEQUENCE [LARGE SCALE GENOMIC DNA]</scope>
    <source>
        <strain evidence="1 2">CCMP2467</strain>
    </source>
</reference>